<dbReference type="InterPro" id="IPR032508">
    <property type="entry name" value="FecR_C"/>
</dbReference>
<comment type="caution">
    <text evidence="4">The sequence shown here is derived from an EMBL/GenBank/DDBJ whole genome shotgun (WGS) entry which is preliminary data.</text>
</comment>
<dbReference type="PANTHER" id="PTHR30273:SF2">
    <property type="entry name" value="PROTEIN FECR"/>
    <property type="match status" value="1"/>
</dbReference>
<accession>A0A420B7R1</accession>
<dbReference type="AlphaFoldDB" id="A0A420B7R1"/>
<gene>
    <name evidence="4" type="ORF">DFQ12_2934</name>
</gene>
<evidence type="ECO:0000259" key="2">
    <source>
        <dbReference type="Pfam" id="PF04773"/>
    </source>
</evidence>
<dbReference type="RefSeq" id="WP_120259708.1">
    <property type="nucleotide sequence ID" value="NZ_RAPY01000002.1"/>
</dbReference>
<sequence length="390" mass="43767">MEKKVLQYTLRQYIHGELSEENSRAFLSYIKSGEDRILLQELIQEVLDDPVDRVLLQDPELLLVLDNTWEQLHLQINKPKARSLWSWKRIAAVAATVIGISFAGWWFFDGVSDSVNRQSKQELISPGKQSATLTLANGDQIRLQETMNGQIADEMGIKISKSNDGQLIYEVGKNAGGGSGNHILSTTKGETYRIKLPDGTQVWLNAASALKYPMQFAHKGKREVELVGEAYFEVTKDPKHPFIVNTSGQQIKVLGTHFNVNSYADEPALRTTLLEGSVEVSSSSQKLRLLPGQQSSLNANGTLKLQQVDTAPIIAWTNHEFMFDEDDIESVMREIARWYNVDVIYQGKKTTEKFGGGISRFDNVKQVLNLLENTGAVHFRIEGKTLYVLP</sequence>
<organism evidence="4 5">
    <name type="scientific">Sphingobacterium detergens</name>
    <dbReference type="NCBI Taxonomy" id="1145106"/>
    <lineage>
        <taxon>Bacteria</taxon>
        <taxon>Pseudomonadati</taxon>
        <taxon>Bacteroidota</taxon>
        <taxon>Sphingobacteriia</taxon>
        <taxon>Sphingobacteriales</taxon>
        <taxon>Sphingobacteriaceae</taxon>
        <taxon>Sphingobacterium</taxon>
    </lineage>
</organism>
<dbReference type="Proteomes" id="UP000286246">
    <property type="component" value="Unassembled WGS sequence"/>
</dbReference>
<dbReference type="FunFam" id="2.60.120.1440:FF:000001">
    <property type="entry name" value="Putative anti-sigma factor"/>
    <property type="match status" value="1"/>
</dbReference>
<evidence type="ECO:0000259" key="3">
    <source>
        <dbReference type="Pfam" id="PF16344"/>
    </source>
</evidence>
<name>A0A420B7R1_SPHD1</name>
<keyword evidence="5" id="KW-1185">Reference proteome</keyword>
<evidence type="ECO:0000313" key="5">
    <source>
        <dbReference type="Proteomes" id="UP000286246"/>
    </source>
</evidence>
<keyword evidence="1" id="KW-1133">Transmembrane helix</keyword>
<dbReference type="Gene3D" id="3.55.50.30">
    <property type="match status" value="1"/>
</dbReference>
<dbReference type="Gene3D" id="2.60.120.1440">
    <property type="match status" value="1"/>
</dbReference>
<dbReference type="Pfam" id="PF16344">
    <property type="entry name" value="FecR_C"/>
    <property type="match status" value="1"/>
</dbReference>
<dbReference type="GO" id="GO:0016989">
    <property type="term" value="F:sigma factor antagonist activity"/>
    <property type="evidence" value="ECO:0007669"/>
    <property type="project" value="TreeGrafter"/>
</dbReference>
<feature type="transmembrane region" description="Helical" evidence="1">
    <location>
        <begin position="90"/>
        <end position="108"/>
    </location>
</feature>
<dbReference type="InterPro" id="IPR006860">
    <property type="entry name" value="FecR"/>
</dbReference>
<evidence type="ECO:0000256" key="1">
    <source>
        <dbReference type="SAM" id="Phobius"/>
    </source>
</evidence>
<protein>
    <submittedName>
        <fullName evidence="4">FecR family protein</fullName>
    </submittedName>
</protein>
<dbReference type="EMBL" id="RAPY01000002">
    <property type="protein sequence ID" value="RKE52692.1"/>
    <property type="molecule type" value="Genomic_DNA"/>
</dbReference>
<dbReference type="OrthoDB" id="1099963at2"/>
<keyword evidence="1" id="KW-0472">Membrane</keyword>
<proteinExistence type="predicted"/>
<dbReference type="InterPro" id="IPR012373">
    <property type="entry name" value="Ferrdict_sens_TM"/>
</dbReference>
<evidence type="ECO:0000313" key="4">
    <source>
        <dbReference type="EMBL" id="RKE52692.1"/>
    </source>
</evidence>
<dbReference type="PANTHER" id="PTHR30273">
    <property type="entry name" value="PERIPLASMIC SIGNAL SENSOR AND SIGMA FACTOR ACTIVATOR FECR-RELATED"/>
    <property type="match status" value="1"/>
</dbReference>
<keyword evidence="1" id="KW-0812">Transmembrane</keyword>
<dbReference type="Pfam" id="PF04773">
    <property type="entry name" value="FecR"/>
    <property type="match status" value="1"/>
</dbReference>
<feature type="domain" description="FecR protein" evidence="2">
    <location>
        <begin position="184"/>
        <end position="279"/>
    </location>
</feature>
<reference evidence="4 5" key="1">
    <citation type="submission" date="2018-09" db="EMBL/GenBank/DDBJ databases">
        <title>Genomic Encyclopedia of Type Strains, Phase III (KMG-III): the genomes of soil and plant-associated and newly described type strains.</title>
        <authorList>
            <person name="Whitman W."/>
        </authorList>
    </citation>
    <scope>NUCLEOTIDE SEQUENCE [LARGE SCALE GENOMIC DNA]</scope>
    <source>
        <strain evidence="4 5">CECT 7938</strain>
    </source>
</reference>
<feature type="domain" description="Protein FecR C-terminal" evidence="3">
    <location>
        <begin position="320"/>
        <end position="388"/>
    </location>
</feature>